<dbReference type="SUPFAM" id="SSF53098">
    <property type="entry name" value="Ribonuclease H-like"/>
    <property type="match status" value="1"/>
</dbReference>
<dbReference type="InterPro" id="IPR050951">
    <property type="entry name" value="Retrovirus_Pol_polyprotein"/>
</dbReference>
<dbReference type="EMBL" id="HBGB01003010">
    <property type="protein sequence ID" value="CAD9046699.1"/>
    <property type="molecule type" value="Transcribed_RNA"/>
</dbReference>
<dbReference type="PANTHER" id="PTHR37984:SF5">
    <property type="entry name" value="PROTEIN NYNRIN-LIKE"/>
    <property type="match status" value="1"/>
</dbReference>
<proteinExistence type="predicted"/>
<accession>A0A7S1JKA8</accession>
<keyword evidence="1" id="KW-0175">Coiled coil</keyword>
<evidence type="ECO:0000313" key="3">
    <source>
        <dbReference type="EMBL" id="CAD9046699.1"/>
    </source>
</evidence>
<dbReference type="InterPro" id="IPR001584">
    <property type="entry name" value="Integrase_cat-core"/>
</dbReference>
<dbReference type="AlphaFoldDB" id="A0A7S1JKA8"/>
<dbReference type="GO" id="GO:0003676">
    <property type="term" value="F:nucleic acid binding"/>
    <property type="evidence" value="ECO:0007669"/>
    <property type="project" value="InterPro"/>
</dbReference>
<protein>
    <recommendedName>
        <fullName evidence="2">Integrase catalytic domain-containing protein</fullName>
    </recommendedName>
</protein>
<dbReference type="Pfam" id="PF00665">
    <property type="entry name" value="rve"/>
    <property type="match status" value="1"/>
</dbReference>
<dbReference type="Gene3D" id="3.30.420.10">
    <property type="entry name" value="Ribonuclease H-like superfamily/Ribonuclease H"/>
    <property type="match status" value="2"/>
</dbReference>
<feature type="domain" description="Integrase catalytic" evidence="2">
    <location>
        <begin position="22"/>
        <end position="88"/>
    </location>
</feature>
<reference evidence="3" key="1">
    <citation type="submission" date="2021-01" db="EMBL/GenBank/DDBJ databases">
        <authorList>
            <person name="Corre E."/>
            <person name="Pelletier E."/>
            <person name="Niang G."/>
            <person name="Scheremetjew M."/>
            <person name="Finn R."/>
            <person name="Kale V."/>
            <person name="Holt S."/>
            <person name="Cochrane G."/>
            <person name="Meng A."/>
            <person name="Brown T."/>
            <person name="Cohen L."/>
        </authorList>
    </citation>
    <scope>NUCLEOTIDE SEQUENCE</scope>
    <source>
        <strain evidence="3">CCMP3346</strain>
    </source>
</reference>
<evidence type="ECO:0000259" key="2">
    <source>
        <dbReference type="Pfam" id="PF00665"/>
    </source>
</evidence>
<gene>
    <name evidence="3" type="ORF">VBRA1451_LOCUS1753</name>
</gene>
<sequence length="272" mass="30500">MATSASISTLVQLARANEAIQDDFTKWPEVELFRSAPTGEDTVKAIIRVIARHGVPEEIITDNGSHFVNQLMHEVTTRLRIKHTRAPPLDKKQTNWDRAIQVFLYAYRTTEHQSTGFTPFKMLTGREAVHPGSTVRLVALNESAGKDIDLQDATKLIVEGIQAIHEKARVNMDRAKQRVAARERDLPWRTVGIVEKKTGPVTYKVRVCGDQTAKTINVDRLKASTPPLGECIHDGAFEVPESHLERLRAWRRPHADTEESIISLSCVGPDDE</sequence>
<dbReference type="InterPro" id="IPR036397">
    <property type="entry name" value="RNaseH_sf"/>
</dbReference>
<dbReference type="GO" id="GO:0015074">
    <property type="term" value="P:DNA integration"/>
    <property type="evidence" value="ECO:0007669"/>
    <property type="project" value="InterPro"/>
</dbReference>
<feature type="coiled-coil region" evidence="1">
    <location>
        <begin position="158"/>
        <end position="185"/>
    </location>
</feature>
<dbReference type="InterPro" id="IPR012337">
    <property type="entry name" value="RNaseH-like_sf"/>
</dbReference>
<organism evidence="3">
    <name type="scientific">Vitrella brassicaformis</name>
    <dbReference type="NCBI Taxonomy" id="1169539"/>
    <lineage>
        <taxon>Eukaryota</taxon>
        <taxon>Sar</taxon>
        <taxon>Alveolata</taxon>
        <taxon>Colpodellida</taxon>
        <taxon>Vitrellaceae</taxon>
        <taxon>Vitrella</taxon>
    </lineage>
</organism>
<name>A0A7S1JKA8_9ALVE</name>
<evidence type="ECO:0000256" key="1">
    <source>
        <dbReference type="SAM" id="Coils"/>
    </source>
</evidence>
<dbReference type="PANTHER" id="PTHR37984">
    <property type="entry name" value="PROTEIN CBG26694"/>
    <property type="match status" value="1"/>
</dbReference>